<dbReference type="GO" id="GO:0000776">
    <property type="term" value="C:kinetochore"/>
    <property type="evidence" value="ECO:0007669"/>
    <property type="project" value="TreeGrafter"/>
</dbReference>
<accession>A0A9B0LH07</accession>
<dbReference type="GO" id="GO:0008608">
    <property type="term" value="P:attachment of spindle microtubules to kinetochore"/>
    <property type="evidence" value="ECO:0007669"/>
    <property type="project" value="InterPro"/>
</dbReference>
<feature type="region of interest" description="Disordered" evidence="2">
    <location>
        <begin position="682"/>
        <end position="702"/>
    </location>
</feature>
<dbReference type="GO" id="GO:0051306">
    <property type="term" value="P:mitotic sister chromatid separation"/>
    <property type="evidence" value="ECO:0007669"/>
    <property type="project" value="InterPro"/>
</dbReference>
<dbReference type="PANTHER" id="PTHR23060:SF2">
    <property type="entry name" value="RHO GTPASE ACTIVATING PROTEIN 33, OPPOSITE STRAND"/>
    <property type="match status" value="1"/>
</dbReference>
<dbReference type="SUPFAM" id="SSF48403">
    <property type="entry name" value="Ankyrin repeat"/>
    <property type="match status" value="1"/>
</dbReference>
<evidence type="ECO:0000256" key="1">
    <source>
        <dbReference type="PROSITE-ProRule" id="PRU00023"/>
    </source>
</evidence>
<dbReference type="Proteomes" id="UP000245340">
    <property type="component" value="Unplaced"/>
</dbReference>
<feature type="compositionally biased region" description="Low complexity" evidence="2">
    <location>
        <begin position="618"/>
        <end position="640"/>
    </location>
</feature>
<feature type="region of interest" description="Disordered" evidence="2">
    <location>
        <begin position="588"/>
        <end position="642"/>
    </location>
</feature>
<dbReference type="GO" id="GO:0043063">
    <property type="term" value="P:intercellular bridge organization"/>
    <property type="evidence" value="ECO:0007669"/>
    <property type="project" value="InterPro"/>
</dbReference>
<evidence type="ECO:0000256" key="2">
    <source>
        <dbReference type="SAM" id="MobiDB-lite"/>
    </source>
</evidence>
<dbReference type="Gene3D" id="1.10.510.10">
    <property type="entry name" value="Transferase(Phosphotransferase) domain 1"/>
    <property type="match status" value="1"/>
</dbReference>
<dbReference type="SUPFAM" id="SSF56112">
    <property type="entry name" value="Protein kinase-like (PK-like)"/>
    <property type="match status" value="1"/>
</dbReference>
<evidence type="ECO:0000313" key="4">
    <source>
        <dbReference type="RefSeq" id="XP_004396564.1"/>
    </source>
</evidence>
<dbReference type="PROSITE" id="PS50088">
    <property type="entry name" value="ANK_REPEAT"/>
    <property type="match status" value="2"/>
</dbReference>
<gene>
    <name evidence="4" type="primary">LOC101369391</name>
</gene>
<dbReference type="RefSeq" id="XP_004396564.1">
    <property type="nucleotide sequence ID" value="XM_004396507.1"/>
</dbReference>
<feature type="region of interest" description="Disordered" evidence="2">
    <location>
        <begin position="230"/>
        <end position="266"/>
    </location>
</feature>
<dbReference type="InterPro" id="IPR036770">
    <property type="entry name" value="Ankyrin_rpt-contain_sf"/>
</dbReference>
<feature type="repeat" description="ANK" evidence="1">
    <location>
        <begin position="87"/>
        <end position="119"/>
    </location>
</feature>
<organism evidence="3 4">
    <name type="scientific">Odobenus rosmarus divergens</name>
    <name type="common">Pacific walrus</name>
    <dbReference type="NCBI Taxonomy" id="9708"/>
    <lineage>
        <taxon>Eukaryota</taxon>
        <taxon>Metazoa</taxon>
        <taxon>Chordata</taxon>
        <taxon>Craniata</taxon>
        <taxon>Vertebrata</taxon>
        <taxon>Euteleostomi</taxon>
        <taxon>Mammalia</taxon>
        <taxon>Eutheria</taxon>
        <taxon>Laurasiatheria</taxon>
        <taxon>Carnivora</taxon>
        <taxon>Caniformia</taxon>
        <taxon>Pinnipedia</taxon>
        <taxon>Odobenidae</taxon>
        <taxon>Odobenus</taxon>
    </lineage>
</organism>
<keyword evidence="3" id="KW-1185">Reference proteome</keyword>
<proteinExistence type="predicted"/>
<sequence>MPSLRSRFPVELGSVRDPEAQVGRLHRLAVAGGPGWGLTRLLRRVVQVDGENSAGQTGLFLSALLGDSSAVQLLLTFGANPNHRCLDGSTPVHAGAFSGRSLVMLHLLQAGGDLRLHDQQGRTPQDWAEQGGAKQRWEVLELLELCRAHISALAHGGEMAASASLGQLQASSRHSPWGSLSLPRLVRADRASRPEHSRRPSQIPALGFGQLSSLWPLGLVTGIPLADPKELLPAQGEPDRTYESSSHTLMPPVEGPPRDSSAAEGTWNSARCAVGRPSALQIVNPWHVLICAQEQPPPGRSGPPCEWPALLPPSTLHHPNLLLLMALSPSADLSGLCLLFEPVWLGSLHVVLHPRGPSPGGPCTVPGLPPGHLLLQVLEALLFLQARWRAHGGLSSHAVQLVRPGLAKVGSLEHGRPLHQRWLRPRPQQGCSRGGPGLGLPPPPELYPWLPLELICGDMPAATSDLYSFCILAQEVFTGELPWAGRKGPEVKAKLEAGESPALDPLVPAPYQALVQAGLGLGPADRWGSLQNTRYLLREAMAQDPAPEVSSPMHWSARCPVSQGFLPETLYCEVAPRAKSAPRPVPPLMSLGSSPCQALKTPEVTGRSRVQRAPAWDSGSSLTLGSRLSPGPSLYPGSSPAGRVSLHRCLEPSLTEPSPEPIRGGLFSSLQKMDLLEEITAELQGGQLRDKRSVDPAPDPVS</sequence>
<protein>
    <submittedName>
        <fullName evidence="4">Inactive serine/threonine-protein kinase TEX14-like</fullName>
    </submittedName>
</protein>
<keyword evidence="1" id="KW-0040">ANK repeat</keyword>
<dbReference type="GO" id="GO:0007094">
    <property type="term" value="P:mitotic spindle assembly checkpoint signaling"/>
    <property type="evidence" value="ECO:0007669"/>
    <property type="project" value="InterPro"/>
</dbReference>
<dbReference type="PANTHER" id="PTHR23060">
    <property type="entry name" value="TESTIS EXPRESSED GENE 14"/>
    <property type="match status" value="1"/>
</dbReference>
<dbReference type="Gene3D" id="1.25.40.20">
    <property type="entry name" value="Ankyrin repeat-containing domain"/>
    <property type="match status" value="1"/>
</dbReference>
<dbReference type="AlphaFoldDB" id="A0A9B0LH07"/>
<dbReference type="PROSITE" id="PS50297">
    <property type="entry name" value="ANK_REP_REGION"/>
    <property type="match status" value="2"/>
</dbReference>
<dbReference type="GO" id="GO:0030496">
    <property type="term" value="C:midbody"/>
    <property type="evidence" value="ECO:0007669"/>
    <property type="project" value="TreeGrafter"/>
</dbReference>
<dbReference type="SMART" id="SM00248">
    <property type="entry name" value="ANK"/>
    <property type="match status" value="2"/>
</dbReference>
<dbReference type="InterPro" id="IPR002110">
    <property type="entry name" value="Ankyrin_rpt"/>
</dbReference>
<name>A0A9B0LH07_ODORO</name>
<reference evidence="4" key="1">
    <citation type="submission" date="2025-08" db="UniProtKB">
        <authorList>
            <consortium name="RefSeq"/>
        </authorList>
    </citation>
    <scope>IDENTIFICATION</scope>
</reference>
<dbReference type="GO" id="GO:0045171">
    <property type="term" value="C:intercellular bridge"/>
    <property type="evidence" value="ECO:0007669"/>
    <property type="project" value="TreeGrafter"/>
</dbReference>
<evidence type="ECO:0000313" key="3">
    <source>
        <dbReference type="Proteomes" id="UP000245340"/>
    </source>
</evidence>
<feature type="repeat" description="ANK" evidence="1">
    <location>
        <begin position="54"/>
        <end position="86"/>
    </location>
</feature>
<dbReference type="InterPro" id="IPR011009">
    <property type="entry name" value="Kinase-like_dom_sf"/>
</dbReference>
<dbReference type="GO" id="GO:0007140">
    <property type="term" value="P:male meiotic nuclear division"/>
    <property type="evidence" value="ECO:0007669"/>
    <property type="project" value="InterPro"/>
</dbReference>
<dbReference type="InterPro" id="IPR039339">
    <property type="entry name" value="Tex14"/>
</dbReference>